<evidence type="ECO:0000256" key="1">
    <source>
        <dbReference type="SAM" id="MobiDB-lite"/>
    </source>
</evidence>
<dbReference type="Proteomes" id="UP000265520">
    <property type="component" value="Unassembled WGS sequence"/>
</dbReference>
<feature type="compositionally biased region" description="Polar residues" evidence="1">
    <location>
        <begin position="32"/>
        <end position="55"/>
    </location>
</feature>
<reference evidence="2 3" key="1">
    <citation type="journal article" date="2018" name="Front. Plant Sci.">
        <title>Red Clover (Trifolium pratense) and Zigzag Clover (T. medium) - A Picture of Genomic Similarities and Differences.</title>
        <authorList>
            <person name="Dluhosova J."/>
            <person name="Istvanek J."/>
            <person name="Nedelnik J."/>
            <person name="Repkova J."/>
        </authorList>
    </citation>
    <scope>NUCLEOTIDE SEQUENCE [LARGE SCALE GENOMIC DNA]</scope>
    <source>
        <strain evidence="3">cv. 10/8</strain>
        <tissue evidence="2">Leaf</tissue>
    </source>
</reference>
<name>A0A392TDE7_9FABA</name>
<sequence>NRFGKTVSNSNIWKTNTRQQPFITDTKPPPRGQQSRINQPNTKKQNTTHRGNNNDEPTEKRNLN</sequence>
<feature type="region of interest" description="Disordered" evidence="1">
    <location>
        <begin position="1"/>
        <end position="64"/>
    </location>
</feature>
<feature type="non-terminal residue" evidence="2">
    <location>
        <position position="1"/>
    </location>
</feature>
<comment type="caution">
    <text evidence="2">The sequence shown here is derived from an EMBL/GenBank/DDBJ whole genome shotgun (WGS) entry which is preliminary data.</text>
</comment>
<organism evidence="2 3">
    <name type="scientific">Trifolium medium</name>
    <dbReference type="NCBI Taxonomy" id="97028"/>
    <lineage>
        <taxon>Eukaryota</taxon>
        <taxon>Viridiplantae</taxon>
        <taxon>Streptophyta</taxon>
        <taxon>Embryophyta</taxon>
        <taxon>Tracheophyta</taxon>
        <taxon>Spermatophyta</taxon>
        <taxon>Magnoliopsida</taxon>
        <taxon>eudicotyledons</taxon>
        <taxon>Gunneridae</taxon>
        <taxon>Pentapetalae</taxon>
        <taxon>rosids</taxon>
        <taxon>fabids</taxon>
        <taxon>Fabales</taxon>
        <taxon>Fabaceae</taxon>
        <taxon>Papilionoideae</taxon>
        <taxon>50 kb inversion clade</taxon>
        <taxon>NPAAA clade</taxon>
        <taxon>Hologalegina</taxon>
        <taxon>IRL clade</taxon>
        <taxon>Trifolieae</taxon>
        <taxon>Trifolium</taxon>
    </lineage>
</organism>
<feature type="compositionally biased region" description="Polar residues" evidence="1">
    <location>
        <begin position="1"/>
        <end position="23"/>
    </location>
</feature>
<proteinExistence type="predicted"/>
<protein>
    <submittedName>
        <fullName evidence="2">Uncharacterized protein</fullName>
    </submittedName>
</protein>
<evidence type="ECO:0000313" key="3">
    <source>
        <dbReference type="Proteomes" id="UP000265520"/>
    </source>
</evidence>
<dbReference type="EMBL" id="LXQA010549062">
    <property type="protein sequence ID" value="MCI58604.1"/>
    <property type="molecule type" value="Genomic_DNA"/>
</dbReference>
<evidence type="ECO:0000313" key="2">
    <source>
        <dbReference type="EMBL" id="MCI58604.1"/>
    </source>
</evidence>
<dbReference type="AlphaFoldDB" id="A0A392TDE7"/>
<keyword evidence="3" id="KW-1185">Reference proteome</keyword>
<accession>A0A392TDE7</accession>